<evidence type="ECO:0000313" key="2">
    <source>
        <dbReference type="Proteomes" id="UP001430919"/>
    </source>
</evidence>
<organism evidence="1 2">
    <name type="scientific">Flavobacterium pisciphilum</name>
    <dbReference type="NCBI Taxonomy" id="2893755"/>
    <lineage>
        <taxon>Bacteria</taxon>
        <taxon>Pseudomonadati</taxon>
        <taxon>Bacteroidota</taxon>
        <taxon>Flavobacteriia</taxon>
        <taxon>Flavobacteriales</taxon>
        <taxon>Flavobacteriaceae</taxon>
        <taxon>Flavobacterium</taxon>
    </lineage>
</organism>
<keyword evidence="2" id="KW-1185">Reference proteome</keyword>
<evidence type="ECO:0000313" key="1">
    <source>
        <dbReference type="EMBL" id="MCC9070114.1"/>
    </source>
</evidence>
<comment type="caution">
    <text evidence="1">The sequence shown here is derived from an EMBL/GenBank/DDBJ whole genome shotgun (WGS) entry which is preliminary data.</text>
</comment>
<gene>
    <name evidence="1" type="ORF">LNQ49_00650</name>
</gene>
<dbReference type="RefSeq" id="WP_229986866.1">
    <property type="nucleotide sequence ID" value="NZ_JAJJMO010000001.1"/>
</dbReference>
<sequence length="112" mass="13058">MEKTESNEKEKILLTYILKHQQDKNLTSIIHILNKNSFWEIFPPKDVEILSWNVLIGLGHVVVLRFSASRLREVNLSLEKGAWGAFNTEAYSTYDYTDALQEKKEFKINNTI</sequence>
<proteinExistence type="predicted"/>
<protein>
    <submittedName>
        <fullName evidence="1">Uncharacterized protein</fullName>
    </submittedName>
</protein>
<dbReference type="Proteomes" id="UP001430919">
    <property type="component" value="Unassembled WGS sequence"/>
</dbReference>
<reference evidence="1" key="1">
    <citation type="submission" date="2021-11" db="EMBL/GenBank/DDBJ databases">
        <title>Description of novel Flavobacterium species.</title>
        <authorList>
            <person name="Saticioglu I.B."/>
            <person name="Ay H."/>
            <person name="Altun S."/>
            <person name="Duman M."/>
        </authorList>
    </citation>
    <scope>NUCLEOTIDE SEQUENCE</scope>
    <source>
        <strain evidence="1">F-65</strain>
    </source>
</reference>
<accession>A0ABS8MMW2</accession>
<dbReference type="EMBL" id="JAJJMO010000001">
    <property type="protein sequence ID" value="MCC9070114.1"/>
    <property type="molecule type" value="Genomic_DNA"/>
</dbReference>
<name>A0ABS8MMW2_9FLAO</name>